<dbReference type="InterPro" id="IPR006501">
    <property type="entry name" value="Pectinesterase_inhib_dom"/>
</dbReference>
<evidence type="ECO:0000313" key="2">
    <source>
        <dbReference type="EMBL" id="KAK4776768.1"/>
    </source>
</evidence>
<organism evidence="2 3">
    <name type="scientific">Trapa natans</name>
    <name type="common">Water chestnut</name>
    <dbReference type="NCBI Taxonomy" id="22666"/>
    <lineage>
        <taxon>Eukaryota</taxon>
        <taxon>Viridiplantae</taxon>
        <taxon>Streptophyta</taxon>
        <taxon>Embryophyta</taxon>
        <taxon>Tracheophyta</taxon>
        <taxon>Spermatophyta</taxon>
        <taxon>Magnoliopsida</taxon>
        <taxon>eudicotyledons</taxon>
        <taxon>Gunneridae</taxon>
        <taxon>Pentapetalae</taxon>
        <taxon>rosids</taxon>
        <taxon>malvids</taxon>
        <taxon>Myrtales</taxon>
        <taxon>Lythraceae</taxon>
        <taxon>Trapa</taxon>
    </lineage>
</organism>
<accession>A0AAN7L5M0</accession>
<dbReference type="Pfam" id="PF04043">
    <property type="entry name" value="PMEI"/>
    <property type="match status" value="1"/>
</dbReference>
<comment type="caution">
    <text evidence="2">The sequence shown here is derived from an EMBL/GenBank/DDBJ whole genome shotgun (WGS) entry which is preliminary data.</text>
</comment>
<evidence type="ECO:0000313" key="3">
    <source>
        <dbReference type="Proteomes" id="UP001346149"/>
    </source>
</evidence>
<dbReference type="SUPFAM" id="SSF101148">
    <property type="entry name" value="Plant invertase/pectin methylesterase inhibitor"/>
    <property type="match status" value="1"/>
</dbReference>
<dbReference type="EMBL" id="JAXQNO010000018">
    <property type="protein sequence ID" value="KAK4776768.1"/>
    <property type="molecule type" value="Genomic_DNA"/>
</dbReference>
<name>A0AAN7L5M0_TRANT</name>
<evidence type="ECO:0000259" key="1">
    <source>
        <dbReference type="Pfam" id="PF04043"/>
    </source>
</evidence>
<keyword evidence="3" id="KW-1185">Reference proteome</keyword>
<dbReference type="Proteomes" id="UP001346149">
    <property type="component" value="Unassembled WGS sequence"/>
</dbReference>
<sequence>MMYSNGALGECETLLDDAQSLKITNIQTLVSAAVTDQKTCLDGSEEMGSALLDVAEDPLHLIIER</sequence>
<dbReference type="InterPro" id="IPR035513">
    <property type="entry name" value="Invertase/methylesterase_inhib"/>
</dbReference>
<protein>
    <recommendedName>
        <fullName evidence="1">Pectinesterase inhibitor domain-containing protein</fullName>
    </recommendedName>
</protein>
<dbReference type="AlphaFoldDB" id="A0AAN7L5M0"/>
<reference evidence="2 3" key="1">
    <citation type="journal article" date="2023" name="Hortic Res">
        <title>Pangenome of water caltrop reveals structural variations and asymmetric subgenome divergence after allopolyploidization.</title>
        <authorList>
            <person name="Zhang X."/>
            <person name="Chen Y."/>
            <person name="Wang L."/>
            <person name="Yuan Y."/>
            <person name="Fang M."/>
            <person name="Shi L."/>
            <person name="Lu R."/>
            <person name="Comes H.P."/>
            <person name="Ma Y."/>
            <person name="Chen Y."/>
            <person name="Huang G."/>
            <person name="Zhou Y."/>
            <person name="Zheng Z."/>
            <person name="Qiu Y."/>
        </authorList>
    </citation>
    <scope>NUCLEOTIDE SEQUENCE [LARGE SCALE GENOMIC DNA]</scope>
    <source>
        <strain evidence="2">F231</strain>
    </source>
</reference>
<dbReference type="GO" id="GO:0004857">
    <property type="term" value="F:enzyme inhibitor activity"/>
    <property type="evidence" value="ECO:0007669"/>
    <property type="project" value="InterPro"/>
</dbReference>
<gene>
    <name evidence="2" type="ORF">SAY86_005456</name>
</gene>
<feature type="domain" description="Pectinesterase inhibitor" evidence="1">
    <location>
        <begin position="6"/>
        <end position="48"/>
    </location>
</feature>
<proteinExistence type="predicted"/>
<dbReference type="Gene3D" id="1.20.140.40">
    <property type="entry name" value="Invertase/pectin methylesterase inhibitor family protein"/>
    <property type="match status" value="1"/>
</dbReference>